<evidence type="ECO:0000313" key="2">
    <source>
        <dbReference type="EMBL" id="KAK5583991.1"/>
    </source>
</evidence>
<organism evidence="2 3">
    <name type="scientific">Dictyostelium firmibasis</name>
    <dbReference type="NCBI Taxonomy" id="79012"/>
    <lineage>
        <taxon>Eukaryota</taxon>
        <taxon>Amoebozoa</taxon>
        <taxon>Evosea</taxon>
        <taxon>Eumycetozoa</taxon>
        <taxon>Dictyostelia</taxon>
        <taxon>Dictyosteliales</taxon>
        <taxon>Dictyosteliaceae</taxon>
        <taxon>Dictyostelium</taxon>
    </lineage>
</organism>
<feature type="transmembrane region" description="Helical" evidence="1">
    <location>
        <begin position="72"/>
        <end position="90"/>
    </location>
</feature>
<dbReference type="EMBL" id="JAVFKY010000001">
    <property type="protein sequence ID" value="KAK5583991.1"/>
    <property type="molecule type" value="Genomic_DNA"/>
</dbReference>
<sequence length="168" mass="19619">MIGGDLSVFECENYYELTELEKLTYKLKWIFLIMLIIRIPWCFFSFLSMCNMAVEVVTIIIGLFGIKTLKKLFLVLYCTLSEVSFFLSSYDICQFLEIGDNNKFNLPYSFRILFTILFIIWSLFMFFSIKLVLDLFQTQESKPLLISFAVSTDSINDTTNNTDNESVI</sequence>
<name>A0AAN7U9T6_9MYCE</name>
<keyword evidence="1" id="KW-0812">Transmembrane</keyword>
<keyword evidence="3" id="KW-1185">Reference proteome</keyword>
<protein>
    <recommendedName>
        <fullName evidence="4">Transmembrane protein</fullName>
    </recommendedName>
</protein>
<evidence type="ECO:0008006" key="4">
    <source>
        <dbReference type="Google" id="ProtNLM"/>
    </source>
</evidence>
<feature type="transmembrane region" description="Helical" evidence="1">
    <location>
        <begin position="110"/>
        <end position="133"/>
    </location>
</feature>
<feature type="transmembrane region" description="Helical" evidence="1">
    <location>
        <begin position="29"/>
        <end position="60"/>
    </location>
</feature>
<gene>
    <name evidence="2" type="ORF">RB653_005598</name>
</gene>
<evidence type="ECO:0000313" key="3">
    <source>
        <dbReference type="Proteomes" id="UP001344447"/>
    </source>
</evidence>
<reference evidence="2 3" key="1">
    <citation type="submission" date="2023-11" db="EMBL/GenBank/DDBJ databases">
        <title>Dfirmibasis_genome.</title>
        <authorList>
            <person name="Edelbroek B."/>
            <person name="Kjellin J."/>
            <person name="Jerlstrom-Hultqvist J."/>
            <person name="Soderbom F."/>
        </authorList>
    </citation>
    <scope>NUCLEOTIDE SEQUENCE [LARGE SCALE GENOMIC DNA]</scope>
    <source>
        <strain evidence="2 3">TNS-C-14</strain>
    </source>
</reference>
<proteinExistence type="predicted"/>
<dbReference type="AlphaFoldDB" id="A0AAN7U9T6"/>
<evidence type="ECO:0000256" key="1">
    <source>
        <dbReference type="SAM" id="Phobius"/>
    </source>
</evidence>
<dbReference type="Proteomes" id="UP001344447">
    <property type="component" value="Unassembled WGS sequence"/>
</dbReference>
<accession>A0AAN7U9T6</accession>
<keyword evidence="1" id="KW-1133">Transmembrane helix</keyword>
<comment type="caution">
    <text evidence="2">The sequence shown here is derived from an EMBL/GenBank/DDBJ whole genome shotgun (WGS) entry which is preliminary data.</text>
</comment>
<keyword evidence="1" id="KW-0472">Membrane</keyword>